<reference evidence="8" key="1">
    <citation type="journal article" date="2014" name="Front. Microbiol.">
        <title>High frequency of phylogenetically diverse reductive dehalogenase-homologous genes in deep subseafloor sedimentary metagenomes.</title>
        <authorList>
            <person name="Kawai M."/>
            <person name="Futagami T."/>
            <person name="Toyoda A."/>
            <person name="Takaki Y."/>
            <person name="Nishi S."/>
            <person name="Hori S."/>
            <person name="Arai W."/>
            <person name="Tsubouchi T."/>
            <person name="Morono Y."/>
            <person name="Uchiyama I."/>
            <person name="Ito T."/>
            <person name="Fujiyama A."/>
            <person name="Inagaki F."/>
            <person name="Takami H."/>
        </authorList>
    </citation>
    <scope>NUCLEOTIDE SEQUENCE</scope>
    <source>
        <strain evidence="8">Expedition CK06-06</strain>
    </source>
</reference>
<feature type="domain" description="Radical SAM core" evidence="7">
    <location>
        <begin position="1"/>
        <end position="162"/>
    </location>
</feature>
<evidence type="ECO:0000256" key="4">
    <source>
        <dbReference type="ARBA" id="ARBA00022723"/>
    </source>
</evidence>
<dbReference type="GO" id="GO:0046872">
    <property type="term" value="F:metal ion binding"/>
    <property type="evidence" value="ECO:0007669"/>
    <property type="project" value="UniProtKB-KW"/>
</dbReference>
<dbReference type="InterPro" id="IPR013785">
    <property type="entry name" value="Aldolase_TIM"/>
</dbReference>
<dbReference type="PROSITE" id="PS51918">
    <property type="entry name" value="RADICAL_SAM"/>
    <property type="match status" value="1"/>
</dbReference>
<keyword evidence="4" id="KW-0479">Metal-binding</keyword>
<gene>
    <name evidence="8" type="ORF">S06H3_59783</name>
</gene>
<evidence type="ECO:0000256" key="1">
    <source>
        <dbReference type="ARBA" id="ARBA00001966"/>
    </source>
</evidence>
<dbReference type="InterPro" id="IPR003698">
    <property type="entry name" value="Lipoyl_synth"/>
</dbReference>
<name>X1P6X0_9ZZZZ</name>
<evidence type="ECO:0000313" key="8">
    <source>
        <dbReference type="EMBL" id="GAI52037.1"/>
    </source>
</evidence>
<evidence type="ECO:0000256" key="6">
    <source>
        <dbReference type="ARBA" id="ARBA00023014"/>
    </source>
</evidence>
<dbReference type="InterPro" id="IPR058240">
    <property type="entry name" value="rSAM_sf"/>
</dbReference>
<dbReference type="EMBL" id="BARV01038898">
    <property type="protein sequence ID" value="GAI52037.1"/>
    <property type="molecule type" value="Genomic_DNA"/>
</dbReference>
<dbReference type="GO" id="GO:0016992">
    <property type="term" value="F:lipoate synthase activity"/>
    <property type="evidence" value="ECO:0007669"/>
    <property type="project" value="InterPro"/>
</dbReference>
<dbReference type="AlphaFoldDB" id="X1P6X0"/>
<keyword evidence="2" id="KW-0004">4Fe-4S</keyword>
<dbReference type="Pfam" id="PF04055">
    <property type="entry name" value="Radical_SAM"/>
    <property type="match status" value="1"/>
</dbReference>
<comment type="caution">
    <text evidence="8">The sequence shown here is derived from an EMBL/GenBank/DDBJ whole genome shotgun (WGS) entry which is preliminary data.</text>
</comment>
<dbReference type="HAMAP" id="MF_00206">
    <property type="entry name" value="Lipoyl_synth"/>
    <property type="match status" value="1"/>
</dbReference>
<dbReference type="PANTHER" id="PTHR10949">
    <property type="entry name" value="LIPOYL SYNTHASE"/>
    <property type="match status" value="1"/>
</dbReference>
<dbReference type="Gene3D" id="3.20.20.70">
    <property type="entry name" value="Aldolase class I"/>
    <property type="match status" value="1"/>
</dbReference>
<proteinExistence type="inferred from homology"/>
<dbReference type="NCBIfam" id="NF009544">
    <property type="entry name" value="PRK12928.1"/>
    <property type="match status" value="1"/>
</dbReference>
<dbReference type="NCBIfam" id="NF004019">
    <property type="entry name" value="PRK05481.1"/>
    <property type="match status" value="1"/>
</dbReference>
<keyword evidence="6" id="KW-0411">Iron-sulfur</keyword>
<keyword evidence="5" id="KW-0408">Iron</keyword>
<accession>X1P6X0</accession>
<dbReference type="InterPro" id="IPR007197">
    <property type="entry name" value="rSAM"/>
</dbReference>
<feature type="non-terminal residue" evidence="8">
    <location>
        <position position="1"/>
    </location>
</feature>
<protein>
    <recommendedName>
        <fullName evidence="7">Radical SAM core domain-containing protein</fullName>
    </recommendedName>
</protein>
<keyword evidence="3" id="KW-0949">S-adenosyl-L-methionine</keyword>
<dbReference type="SUPFAM" id="SSF102114">
    <property type="entry name" value="Radical SAM enzymes"/>
    <property type="match status" value="1"/>
</dbReference>
<evidence type="ECO:0000256" key="3">
    <source>
        <dbReference type="ARBA" id="ARBA00022691"/>
    </source>
</evidence>
<evidence type="ECO:0000259" key="7">
    <source>
        <dbReference type="PROSITE" id="PS51918"/>
    </source>
</evidence>
<evidence type="ECO:0000256" key="5">
    <source>
        <dbReference type="ARBA" id="ARBA00023004"/>
    </source>
</evidence>
<comment type="cofactor">
    <cofactor evidence="1">
        <name>[4Fe-4S] cluster</name>
        <dbReference type="ChEBI" id="CHEBI:49883"/>
    </cofactor>
</comment>
<evidence type="ECO:0000256" key="2">
    <source>
        <dbReference type="ARBA" id="ARBA00022485"/>
    </source>
</evidence>
<dbReference type="PANTHER" id="PTHR10949:SF0">
    <property type="entry name" value="LIPOYL SYNTHASE, MITOCHONDRIAL"/>
    <property type="match status" value="1"/>
</dbReference>
<organism evidence="8">
    <name type="scientific">marine sediment metagenome</name>
    <dbReference type="NCBI Taxonomy" id="412755"/>
    <lineage>
        <taxon>unclassified sequences</taxon>
        <taxon>metagenomes</taxon>
        <taxon>ecological metagenomes</taxon>
    </lineage>
</organism>
<dbReference type="GO" id="GO:0051539">
    <property type="term" value="F:4 iron, 4 sulfur cluster binding"/>
    <property type="evidence" value="ECO:0007669"/>
    <property type="project" value="UniProtKB-KW"/>
</dbReference>
<sequence>VDRDDLPDGGASHFRNCIQKTRETCPDIKFEILTPDFRNCQSKAIEILRQALPFVFAHNIETVPSLYPIARAGGDYQRSLNLLGMAKQACDGIQTKSSIMLGLGETDSEVEQVLKDLRCAGCDRITIGQYLKPSKDSLDVVEYITPEKFHSWKQKAFKLGFGWIMSSPFTRSSYFAEQENAP</sequence>